<protein>
    <submittedName>
        <fullName evidence="2">Uncharacterized protein</fullName>
    </submittedName>
</protein>
<name>A0A4Z0YZL8_9PEZI</name>
<dbReference type="EMBL" id="SKBN01000078">
    <property type="protein sequence ID" value="TGJ84013.1"/>
    <property type="molecule type" value="Genomic_DNA"/>
</dbReference>
<evidence type="ECO:0000313" key="3">
    <source>
        <dbReference type="Proteomes" id="UP000297716"/>
    </source>
</evidence>
<organism evidence="2 3">
    <name type="scientific">Xylaria hypoxylon</name>
    <dbReference type="NCBI Taxonomy" id="37992"/>
    <lineage>
        <taxon>Eukaryota</taxon>
        <taxon>Fungi</taxon>
        <taxon>Dikarya</taxon>
        <taxon>Ascomycota</taxon>
        <taxon>Pezizomycotina</taxon>
        <taxon>Sordariomycetes</taxon>
        <taxon>Xylariomycetidae</taxon>
        <taxon>Xylariales</taxon>
        <taxon>Xylariaceae</taxon>
        <taxon>Xylaria</taxon>
    </lineage>
</organism>
<keyword evidence="1" id="KW-0472">Membrane</keyword>
<gene>
    <name evidence="2" type="ORF">E0Z10_g4766</name>
</gene>
<keyword evidence="1" id="KW-0812">Transmembrane</keyword>
<keyword evidence="3" id="KW-1185">Reference proteome</keyword>
<keyword evidence="1" id="KW-1133">Transmembrane helix</keyword>
<sequence>MNQPTPLPWSTSHPELPLVCLANIIFLPTDSQIIPLILLLLVVAGIGFVGYQVYIGATKIRENAENRFASRNVVFTKDGVKVGVKNIENERYVDATQSWVVKAWNAGSAANHKQAATKSK</sequence>
<comment type="caution">
    <text evidence="2">The sequence shown here is derived from an EMBL/GenBank/DDBJ whole genome shotgun (WGS) entry which is preliminary data.</text>
</comment>
<evidence type="ECO:0000313" key="2">
    <source>
        <dbReference type="EMBL" id="TGJ84013.1"/>
    </source>
</evidence>
<proteinExistence type="predicted"/>
<reference evidence="2 3" key="1">
    <citation type="submission" date="2019-03" db="EMBL/GenBank/DDBJ databases">
        <title>Draft genome sequence of Xylaria hypoxylon DSM 108379, a ubiquitous saprotrophic-parasitic fungi on hardwood.</title>
        <authorList>
            <person name="Buettner E."/>
            <person name="Leonhardt S."/>
            <person name="Gebauer A.M."/>
            <person name="Liers C."/>
            <person name="Hofrichter M."/>
            <person name="Kellner H."/>
        </authorList>
    </citation>
    <scope>NUCLEOTIDE SEQUENCE [LARGE SCALE GENOMIC DNA]</scope>
    <source>
        <strain evidence="2 3">DSM 108379</strain>
    </source>
</reference>
<dbReference type="PANTHER" id="PTHR42077:SF1">
    <property type="entry name" value="YALI0F30239P"/>
    <property type="match status" value="1"/>
</dbReference>
<evidence type="ECO:0000256" key="1">
    <source>
        <dbReference type="SAM" id="Phobius"/>
    </source>
</evidence>
<dbReference type="OrthoDB" id="4083871at2759"/>
<feature type="transmembrane region" description="Helical" evidence="1">
    <location>
        <begin position="33"/>
        <end position="54"/>
    </location>
</feature>
<dbReference type="AlphaFoldDB" id="A0A4Z0YZL8"/>
<dbReference type="Proteomes" id="UP000297716">
    <property type="component" value="Unassembled WGS sequence"/>
</dbReference>
<dbReference type="PANTHER" id="PTHR42077">
    <property type="entry name" value="YALI0F30239P"/>
    <property type="match status" value="1"/>
</dbReference>
<accession>A0A4Z0YZL8</accession>